<name>X7ZEG3_MYCKA</name>
<dbReference type="PATRIC" id="fig|1299326.3.peg.3765"/>
<dbReference type="Proteomes" id="UP000020561">
    <property type="component" value="Unassembled WGS sequence"/>
</dbReference>
<feature type="region of interest" description="Disordered" evidence="1">
    <location>
        <begin position="26"/>
        <end position="46"/>
    </location>
</feature>
<proteinExistence type="predicted"/>
<accession>X7ZEG3</accession>
<dbReference type="AlphaFoldDB" id="X7ZEG3"/>
<evidence type="ECO:0000313" key="3">
    <source>
        <dbReference type="Proteomes" id="UP000020561"/>
    </source>
</evidence>
<evidence type="ECO:0000313" key="2">
    <source>
        <dbReference type="EMBL" id="EUA17123.1"/>
    </source>
</evidence>
<reference evidence="2 3" key="1">
    <citation type="submission" date="2013-12" db="EMBL/GenBank/DDBJ databases">
        <authorList>
            <person name="Brown-Elliot B."/>
            <person name="Wallace R."/>
            <person name="Lenaerts A."/>
            <person name="Ordway D."/>
            <person name="DeGroote M.A."/>
            <person name="Parker T."/>
            <person name="Sizemore C."/>
            <person name="Tallon L.J."/>
            <person name="Sadzewicz L.K."/>
            <person name="Sengamalay N."/>
            <person name="Fraser C.M."/>
            <person name="Hine E."/>
            <person name="Shefchek K.A."/>
            <person name="Das S.P."/>
            <person name="Tettelin H."/>
        </authorList>
    </citation>
    <scope>NUCLEOTIDE SEQUENCE [LARGE SCALE GENOMIC DNA]</scope>
    <source>
        <strain evidence="2 3">662</strain>
    </source>
</reference>
<dbReference type="EMBL" id="JAOA01000005">
    <property type="protein sequence ID" value="EUA17123.1"/>
    <property type="molecule type" value="Genomic_DNA"/>
</dbReference>
<gene>
    <name evidence="2" type="ORF">I545_3922</name>
</gene>
<evidence type="ECO:0000256" key="1">
    <source>
        <dbReference type="SAM" id="MobiDB-lite"/>
    </source>
</evidence>
<comment type="caution">
    <text evidence="2">The sequence shown here is derived from an EMBL/GenBank/DDBJ whole genome shotgun (WGS) entry which is preliminary data.</text>
</comment>
<protein>
    <submittedName>
        <fullName evidence="2">Uncharacterized protein</fullName>
    </submittedName>
</protein>
<organism evidence="2 3">
    <name type="scientific">Mycobacterium kansasii 662</name>
    <dbReference type="NCBI Taxonomy" id="1299326"/>
    <lineage>
        <taxon>Bacteria</taxon>
        <taxon>Bacillati</taxon>
        <taxon>Actinomycetota</taxon>
        <taxon>Actinomycetes</taxon>
        <taxon>Mycobacteriales</taxon>
        <taxon>Mycobacteriaceae</taxon>
        <taxon>Mycobacterium</taxon>
    </lineage>
</organism>
<sequence>MCDGPSREVIVQAYPPGAVFGALAPGGAGSPGCRRHSTKGQVISHS</sequence>